<dbReference type="RefSeq" id="WP_121251581.1">
    <property type="nucleotide sequence ID" value="NZ_RBIL01000001.1"/>
</dbReference>
<evidence type="ECO:0000313" key="3">
    <source>
        <dbReference type="Proteomes" id="UP000278962"/>
    </source>
</evidence>
<organism evidence="2 3">
    <name type="scientific">Solirubrobacter pauli</name>
    <dbReference type="NCBI Taxonomy" id="166793"/>
    <lineage>
        <taxon>Bacteria</taxon>
        <taxon>Bacillati</taxon>
        <taxon>Actinomycetota</taxon>
        <taxon>Thermoleophilia</taxon>
        <taxon>Solirubrobacterales</taxon>
        <taxon>Solirubrobacteraceae</taxon>
        <taxon>Solirubrobacter</taxon>
    </lineage>
</organism>
<reference evidence="2 3" key="1">
    <citation type="submission" date="2018-10" db="EMBL/GenBank/DDBJ databases">
        <title>Genomic Encyclopedia of Archaeal and Bacterial Type Strains, Phase II (KMG-II): from individual species to whole genera.</title>
        <authorList>
            <person name="Goeker M."/>
        </authorList>
    </citation>
    <scope>NUCLEOTIDE SEQUENCE [LARGE SCALE GENOMIC DNA]</scope>
    <source>
        <strain evidence="2 3">DSM 14954</strain>
    </source>
</reference>
<sequence>MRSFNTRTRHVVIASTILVLGIAPLGVAATGDALREGTRNGTATKETEIISNNAAGYTTRQSNKSATGGGAIYGCRSTAGGSAANPPKNPCIRANNLANGFAFEFNAAGGETAGTITVGNGGDGKRPFTTNATGVATGLNADRVDGADAASLKTRWLLVNEAGQIEEQSGGFTILDAYQTNANVYIDAGASLEGKGLQATIAIQNKIDQSGDGTADPNFGGEVSVARCQTAAVECAPANAKTPNAFVFSARNSDGTATAAGARKRVYIQISE</sequence>
<dbReference type="OrthoDB" id="5242386at2"/>
<name>A0A660LGN0_9ACTN</name>
<keyword evidence="3" id="KW-1185">Reference proteome</keyword>
<comment type="caution">
    <text evidence="2">The sequence shown here is derived from an EMBL/GenBank/DDBJ whole genome shotgun (WGS) entry which is preliminary data.</text>
</comment>
<protein>
    <submittedName>
        <fullName evidence="2">Uncharacterized protein</fullName>
    </submittedName>
</protein>
<feature type="signal peptide" evidence="1">
    <location>
        <begin position="1"/>
        <end position="28"/>
    </location>
</feature>
<gene>
    <name evidence="2" type="ORF">C8N24_3313</name>
</gene>
<dbReference type="EMBL" id="RBIL01000001">
    <property type="protein sequence ID" value="RKQ93446.1"/>
    <property type="molecule type" value="Genomic_DNA"/>
</dbReference>
<proteinExistence type="predicted"/>
<keyword evidence="1" id="KW-0732">Signal</keyword>
<feature type="chain" id="PRO_5025005752" evidence="1">
    <location>
        <begin position="29"/>
        <end position="272"/>
    </location>
</feature>
<accession>A0A660LGN0</accession>
<evidence type="ECO:0000256" key="1">
    <source>
        <dbReference type="SAM" id="SignalP"/>
    </source>
</evidence>
<dbReference type="Proteomes" id="UP000278962">
    <property type="component" value="Unassembled WGS sequence"/>
</dbReference>
<evidence type="ECO:0000313" key="2">
    <source>
        <dbReference type="EMBL" id="RKQ93446.1"/>
    </source>
</evidence>
<dbReference type="AlphaFoldDB" id="A0A660LGN0"/>